<comment type="caution">
    <text evidence="2">The sequence shown here is derived from an EMBL/GenBank/DDBJ whole genome shotgun (WGS) entry which is preliminary data.</text>
</comment>
<accession>A0ABR8MM16</accession>
<proteinExistence type="predicted"/>
<evidence type="ECO:0000313" key="2">
    <source>
        <dbReference type="EMBL" id="MBD3916291.1"/>
    </source>
</evidence>
<keyword evidence="3" id="KW-1185">Reference proteome</keyword>
<organism evidence="2 3">
    <name type="scientific">Nocardioides hwasunensis</name>
    <dbReference type="NCBI Taxonomy" id="397258"/>
    <lineage>
        <taxon>Bacteria</taxon>
        <taxon>Bacillati</taxon>
        <taxon>Actinomycetota</taxon>
        <taxon>Actinomycetes</taxon>
        <taxon>Propionibacteriales</taxon>
        <taxon>Nocardioidaceae</taxon>
        <taxon>Nocardioides</taxon>
    </lineage>
</organism>
<name>A0ABR8MM16_9ACTN</name>
<sequence>MSARDVLSHEVALYRQLGRWITRRPDVPSEATPVPYAQLAMPVVWLFVLGSAVEVVAVDLVLSRWLTFLRVPFLVVGIWGVVWMLGLMASYRMRPHLVTDDAIHVRHLAVTDIVVPLEVIDHVRVADVDESGVRAVRLVDDRLLVLVSGRTNLQLSLRAGTTLATPLGEVSPGSVGLWVDEPREVASLLRDRAEETA</sequence>
<dbReference type="EMBL" id="JACXYY010000007">
    <property type="protein sequence ID" value="MBD3916291.1"/>
    <property type="molecule type" value="Genomic_DNA"/>
</dbReference>
<keyword evidence="1" id="KW-0472">Membrane</keyword>
<feature type="transmembrane region" description="Helical" evidence="1">
    <location>
        <begin position="43"/>
        <end position="62"/>
    </location>
</feature>
<keyword evidence="1" id="KW-1133">Transmembrane helix</keyword>
<protein>
    <recommendedName>
        <fullName evidence="4">PH domain-containing protein</fullName>
    </recommendedName>
</protein>
<reference evidence="2 3" key="1">
    <citation type="submission" date="2020-09" db="EMBL/GenBank/DDBJ databases">
        <title>novel species in genus Nocardioides.</title>
        <authorList>
            <person name="Zhang G."/>
        </authorList>
    </citation>
    <scope>NUCLEOTIDE SEQUENCE [LARGE SCALE GENOMIC DNA]</scope>
    <source>
        <strain evidence="2 3">19197</strain>
    </source>
</reference>
<evidence type="ECO:0000313" key="3">
    <source>
        <dbReference type="Proteomes" id="UP000649289"/>
    </source>
</evidence>
<dbReference type="Proteomes" id="UP000649289">
    <property type="component" value="Unassembled WGS sequence"/>
</dbReference>
<evidence type="ECO:0000256" key="1">
    <source>
        <dbReference type="SAM" id="Phobius"/>
    </source>
</evidence>
<evidence type="ECO:0008006" key="4">
    <source>
        <dbReference type="Google" id="ProtNLM"/>
    </source>
</evidence>
<feature type="transmembrane region" description="Helical" evidence="1">
    <location>
        <begin position="69"/>
        <end position="91"/>
    </location>
</feature>
<gene>
    <name evidence="2" type="ORF">IEZ25_16860</name>
</gene>
<dbReference type="RefSeq" id="WP_191200621.1">
    <property type="nucleotide sequence ID" value="NZ_BAAAPA010000001.1"/>
</dbReference>
<keyword evidence="1" id="KW-0812">Transmembrane</keyword>